<name>A0ABP0D744_9PEZI</name>
<reference evidence="2 3" key="1">
    <citation type="submission" date="2024-01" db="EMBL/GenBank/DDBJ databases">
        <authorList>
            <person name="Allen C."/>
            <person name="Tagirdzhanova G."/>
        </authorList>
    </citation>
    <scope>NUCLEOTIDE SEQUENCE [LARGE SCALE GENOMIC DNA]</scope>
    <source>
        <strain evidence="2 3">CBS 119000</strain>
    </source>
</reference>
<organism evidence="2 3">
    <name type="scientific">Sporothrix epigloea</name>
    <dbReference type="NCBI Taxonomy" id="1892477"/>
    <lineage>
        <taxon>Eukaryota</taxon>
        <taxon>Fungi</taxon>
        <taxon>Dikarya</taxon>
        <taxon>Ascomycota</taxon>
        <taxon>Pezizomycotina</taxon>
        <taxon>Sordariomycetes</taxon>
        <taxon>Sordariomycetidae</taxon>
        <taxon>Ophiostomatales</taxon>
        <taxon>Ophiostomataceae</taxon>
        <taxon>Sporothrix</taxon>
    </lineage>
</organism>
<proteinExistence type="predicted"/>
<feature type="signal peptide" evidence="1">
    <location>
        <begin position="1"/>
        <end position="22"/>
    </location>
</feature>
<evidence type="ECO:0000313" key="3">
    <source>
        <dbReference type="Proteomes" id="UP001642502"/>
    </source>
</evidence>
<keyword evidence="3" id="KW-1185">Reference proteome</keyword>
<evidence type="ECO:0000256" key="1">
    <source>
        <dbReference type="SAM" id="SignalP"/>
    </source>
</evidence>
<protein>
    <submittedName>
        <fullName evidence="2">Uncharacterized protein</fullName>
    </submittedName>
</protein>
<comment type="caution">
    <text evidence="2">The sequence shown here is derived from an EMBL/GenBank/DDBJ whole genome shotgun (WGS) entry which is preliminary data.</text>
</comment>
<keyword evidence="1" id="KW-0732">Signal</keyword>
<feature type="chain" id="PRO_5045746142" evidence="1">
    <location>
        <begin position="23"/>
        <end position="283"/>
    </location>
</feature>
<evidence type="ECO:0000313" key="2">
    <source>
        <dbReference type="EMBL" id="CAK7262756.1"/>
    </source>
</evidence>
<accession>A0ABP0D744</accession>
<dbReference type="Proteomes" id="UP001642502">
    <property type="component" value="Unassembled WGS sequence"/>
</dbReference>
<gene>
    <name evidence="2" type="ORF">SEPCBS119000_000145</name>
</gene>
<sequence length="283" mass="30997">MPAVPFAKALLVAALALPAVRASSDSPMVPSYEVHLQLDPTAVLNSSYSLIADVLDEFAMPASVTEKNVQYIDTVDKALDAQGWSCRIRNIQTKAKFDLTYKWRLAINDSDIDAALNTALNDGWNSDQSKYEAQVDWYLSSQELSVQRDHKASEDGYSGLDDPSEQDSQSLLIDNAPKMFDNWAYSGWGTTELGSGVVYGPVLTKASAGTWNGVELDIEVWPIENAAGTGIDYLVEASFKTSNYTFASVGRTQLQDLLTSKGWFLDESNSKEAMVLANYHPTA</sequence>
<dbReference type="EMBL" id="CAWUON010000001">
    <property type="protein sequence ID" value="CAK7262756.1"/>
    <property type="molecule type" value="Genomic_DNA"/>
</dbReference>